<feature type="region of interest" description="Disordered" evidence="1">
    <location>
        <begin position="472"/>
        <end position="527"/>
    </location>
</feature>
<dbReference type="Proteomes" id="UP000777482">
    <property type="component" value="Unassembled WGS sequence"/>
</dbReference>
<feature type="compositionally biased region" description="Polar residues" evidence="1">
    <location>
        <begin position="82"/>
        <end position="94"/>
    </location>
</feature>
<sequence>MLLQVERGKSYKSLRKKNAEAKGSIGHLSDCEAASVAARQTHRAPVSLDNPQQRADPAASNMYGLQGLAFPHPQGSGAPSEWPQQPTHNNEFNNASYSSPLFFANGTPAYSQASSMSRTNSLQLPAPPTPTLYLHAASSPAAYYAQTATAIASVEASGPANPLAGQLACDRMDHNAASGGKGVQKERRDDDPEPVVFKWSKMKNGHWDLEAKVHLVNLTLAHTPRNSTATTNAERWRTVTEAVNRRNLDLHHHAEPDPVPSLTQFLQYVDGVVQKSVAGAEGFAKYKVAPDWCRTQVMGWHKSFEAFVENAQPSGTNPNAADPRGKAIWPQDTDPSLAKMNELVDFGSLVDAWKDSETRKHDARQTVLDKKVHKVAASLRAAHRACGEEMGGLAAIARSVGGEATPDDAGNASDPWEGLPPKEKTPAAEPTPSAEQVSQGRRKRPAAESAAPLSQKKQYQNAIISLTNTLEGRRADSSTRESIEALQNSTTQRFEELITLQRDREQREAEEGKQRESREEERLRMDRERHAMEMQKLKMEMTKLA</sequence>
<keyword evidence="3" id="KW-1185">Reference proteome</keyword>
<reference evidence="2 3" key="1">
    <citation type="submission" date="2020-11" db="EMBL/GenBank/DDBJ databases">
        <title>Kefir isolates.</title>
        <authorList>
            <person name="Marcisauskas S."/>
            <person name="Kim Y."/>
            <person name="Blasche S."/>
        </authorList>
    </citation>
    <scope>NUCLEOTIDE SEQUENCE [LARGE SCALE GENOMIC DNA]</scope>
    <source>
        <strain evidence="2 3">KR</strain>
    </source>
</reference>
<protein>
    <recommendedName>
        <fullName evidence="4">No apical meristem-associated C-terminal domain-containing protein</fullName>
    </recommendedName>
</protein>
<feature type="region of interest" description="Disordered" evidence="1">
    <location>
        <begin position="19"/>
        <end position="94"/>
    </location>
</feature>
<feature type="compositionally biased region" description="Basic and acidic residues" evidence="1">
    <location>
        <begin position="472"/>
        <end position="483"/>
    </location>
</feature>
<dbReference type="AlphaFoldDB" id="A0A9P6W1S6"/>
<evidence type="ECO:0000256" key="1">
    <source>
        <dbReference type="SAM" id="MobiDB-lite"/>
    </source>
</evidence>
<evidence type="ECO:0000313" key="2">
    <source>
        <dbReference type="EMBL" id="KAG0661304.1"/>
    </source>
</evidence>
<evidence type="ECO:0000313" key="3">
    <source>
        <dbReference type="Proteomes" id="UP000777482"/>
    </source>
</evidence>
<accession>A0A9P6W1S6</accession>
<organism evidence="2 3">
    <name type="scientific">Rhodotorula mucilaginosa</name>
    <name type="common">Yeast</name>
    <name type="synonym">Rhodotorula rubra</name>
    <dbReference type="NCBI Taxonomy" id="5537"/>
    <lineage>
        <taxon>Eukaryota</taxon>
        <taxon>Fungi</taxon>
        <taxon>Dikarya</taxon>
        <taxon>Basidiomycota</taxon>
        <taxon>Pucciniomycotina</taxon>
        <taxon>Microbotryomycetes</taxon>
        <taxon>Sporidiobolales</taxon>
        <taxon>Sporidiobolaceae</taxon>
        <taxon>Rhodotorula</taxon>
    </lineage>
</organism>
<evidence type="ECO:0008006" key="4">
    <source>
        <dbReference type="Google" id="ProtNLM"/>
    </source>
</evidence>
<gene>
    <name evidence="2" type="ORF">C6P46_004076</name>
</gene>
<feature type="compositionally biased region" description="Basic and acidic residues" evidence="1">
    <location>
        <begin position="493"/>
        <end position="527"/>
    </location>
</feature>
<proteinExistence type="predicted"/>
<name>A0A9P6W1S6_RHOMI</name>
<feature type="region of interest" description="Disordered" evidence="1">
    <location>
        <begin position="402"/>
        <end position="456"/>
    </location>
</feature>
<comment type="caution">
    <text evidence="2">The sequence shown here is derived from an EMBL/GenBank/DDBJ whole genome shotgun (WGS) entry which is preliminary data.</text>
</comment>
<dbReference type="EMBL" id="PUHQ01000036">
    <property type="protein sequence ID" value="KAG0661304.1"/>
    <property type="molecule type" value="Genomic_DNA"/>
</dbReference>